<dbReference type="Gene3D" id="1.25.40.10">
    <property type="entry name" value="Tetratricopeptide repeat domain"/>
    <property type="match status" value="1"/>
</dbReference>
<dbReference type="PANTHER" id="PTHR11242:SF0">
    <property type="entry name" value="TPR_REGION DOMAIN-CONTAINING PROTEIN"/>
    <property type="match status" value="1"/>
</dbReference>
<dbReference type="PANTHER" id="PTHR11242">
    <property type="entry name" value="ARYL HYDROCARBON RECEPTOR INTERACTING PROTEIN RELATED"/>
    <property type="match status" value="1"/>
</dbReference>
<dbReference type="Proteomes" id="UP000437017">
    <property type="component" value="Unassembled WGS sequence"/>
</dbReference>
<evidence type="ECO:0000313" key="5">
    <source>
        <dbReference type="Proteomes" id="UP000437017"/>
    </source>
</evidence>
<dbReference type="InterPro" id="IPR039663">
    <property type="entry name" value="AIP/AIPL1/TTC9"/>
</dbReference>
<name>A0A6A1QGA6_BALPH</name>
<sequence>MCHVKRQALSAAAENCNKALEPRSNHEKGLFRQGEAHLAVNGFDLARADFQKVLQLYRSRKAAKAQQRIRKELEWEKKLYDNIFERLAGEESKAKATVAAGDQPADTEVKDGPKNRVAGGQPQVEAEVWPCPALLPAACPPAPYPTPPCWFCKN</sequence>
<proteinExistence type="predicted"/>
<dbReference type="OrthoDB" id="433738at2759"/>
<keyword evidence="5" id="KW-1185">Reference proteome</keyword>
<protein>
    <submittedName>
        <fullName evidence="4">Uncharacterized protein</fullName>
    </submittedName>
</protein>
<gene>
    <name evidence="4" type="ORF">E2I00_013274</name>
</gene>
<dbReference type="AlphaFoldDB" id="A0A6A1QGA6"/>
<evidence type="ECO:0000256" key="3">
    <source>
        <dbReference type="SAM" id="MobiDB-lite"/>
    </source>
</evidence>
<keyword evidence="1" id="KW-0677">Repeat</keyword>
<organism evidence="4 5">
    <name type="scientific">Balaenoptera physalus</name>
    <name type="common">Fin whale</name>
    <name type="synonym">Balaena physalus</name>
    <dbReference type="NCBI Taxonomy" id="9770"/>
    <lineage>
        <taxon>Eukaryota</taxon>
        <taxon>Metazoa</taxon>
        <taxon>Chordata</taxon>
        <taxon>Craniata</taxon>
        <taxon>Vertebrata</taxon>
        <taxon>Euteleostomi</taxon>
        <taxon>Mammalia</taxon>
        <taxon>Eutheria</taxon>
        <taxon>Laurasiatheria</taxon>
        <taxon>Artiodactyla</taxon>
        <taxon>Whippomorpha</taxon>
        <taxon>Cetacea</taxon>
        <taxon>Mysticeti</taxon>
        <taxon>Balaenopteridae</taxon>
        <taxon>Balaenoptera</taxon>
    </lineage>
</organism>
<comment type="caution">
    <text evidence="4">The sequence shown here is derived from an EMBL/GenBank/DDBJ whole genome shotgun (WGS) entry which is preliminary data.</text>
</comment>
<dbReference type="EMBL" id="SGJD01000108">
    <property type="protein sequence ID" value="KAB0406960.1"/>
    <property type="molecule type" value="Genomic_DNA"/>
</dbReference>
<reference evidence="4 5" key="1">
    <citation type="journal article" date="2019" name="PLoS ONE">
        <title>Genomic analyses reveal an absence of contemporary introgressive admixture between fin whales and blue whales, despite known hybrids.</title>
        <authorList>
            <person name="Westbury M.V."/>
            <person name="Petersen B."/>
            <person name="Lorenzen E.D."/>
        </authorList>
    </citation>
    <scope>NUCLEOTIDE SEQUENCE [LARGE SCALE GENOMIC DNA]</scope>
    <source>
        <strain evidence="4">FinWhale-01</strain>
    </source>
</reference>
<accession>A0A6A1QGA6</accession>
<keyword evidence="2" id="KW-0802">TPR repeat</keyword>
<evidence type="ECO:0000256" key="1">
    <source>
        <dbReference type="ARBA" id="ARBA00022737"/>
    </source>
</evidence>
<dbReference type="InterPro" id="IPR011990">
    <property type="entry name" value="TPR-like_helical_dom_sf"/>
</dbReference>
<feature type="region of interest" description="Disordered" evidence="3">
    <location>
        <begin position="94"/>
        <end position="121"/>
    </location>
</feature>
<dbReference type="SUPFAM" id="SSF48452">
    <property type="entry name" value="TPR-like"/>
    <property type="match status" value="1"/>
</dbReference>
<evidence type="ECO:0000256" key="2">
    <source>
        <dbReference type="ARBA" id="ARBA00022803"/>
    </source>
</evidence>
<evidence type="ECO:0000313" key="4">
    <source>
        <dbReference type="EMBL" id="KAB0406960.1"/>
    </source>
</evidence>